<dbReference type="Gene3D" id="3.40.50.720">
    <property type="entry name" value="NAD(P)-binding Rossmann-like Domain"/>
    <property type="match status" value="1"/>
</dbReference>
<organism evidence="3 4">
    <name type="scientific">Citricoccus nitrophenolicus</name>
    <dbReference type="NCBI Taxonomy" id="863575"/>
    <lineage>
        <taxon>Bacteria</taxon>
        <taxon>Bacillati</taxon>
        <taxon>Actinomycetota</taxon>
        <taxon>Actinomycetes</taxon>
        <taxon>Micrococcales</taxon>
        <taxon>Micrococcaceae</taxon>
        <taxon>Citricoccus</taxon>
    </lineage>
</organism>
<dbReference type="PANTHER" id="PTHR24321">
    <property type="entry name" value="DEHYDROGENASES, SHORT CHAIN"/>
    <property type="match status" value="1"/>
</dbReference>
<dbReference type="NCBIfam" id="NF005559">
    <property type="entry name" value="PRK07231.1"/>
    <property type="match status" value="1"/>
</dbReference>
<evidence type="ECO:0000256" key="1">
    <source>
        <dbReference type="ARBA" id="ARBA00006484"/>
    </source>
</evidence>
<comment type="similarity">
    <text evidence="1">Belongs to the short-chain dehydrogenases/reductases (SDR) family.</text>
</comment>
<keyword evidence="4" id="KW-1185">Reference proteome</keyword>
<dbReference type="EMBL" id="JBDXMX010000002">
    <property type="protein sequence ID" value="MEO9247176.1"/>
    <property type="molecule type" value="Genomic_DNA"/>
</dbReference>
<proteinExistence type="inferred from homology"/>
<dbReference type="SUPFAM" id="SSF51735">
    <property type="entry name" value="NAD(P)-binding Rossmann-fold domains"/>
    <property type="match status" value="1"/>
</dbReference>
<dbReference type="Pfam" id="PF13561">
    <property type="entry name" value="adh_short_C2"/>
    <property type="match status" value="1"/>
</dbReference>
<evidence type="ECO:0000313" key="3">
    <source>
        <dbReference type="EMBL" id="MEO9247176.1"/>
    </source>
</evidence>
<dbReference type="PRINTS" id="PR00080">
    <property type="entry name" value="SDRFAMILY"/>
</dbReference>
<comment type="caution">
    <text evidence="3">The sequence shown here is derived from an EMBL/GenBank/DDBJ whole genome shotgun (WGS) entry which is preliminary data.</text>
</comment>
<dbReference type="PRINTS" id="PR00081">
    <property type="entry name" value="GDHRDH"/>
</dbReference>
<dbReference type="RefSeq" id="WP_347919632.1">
    <property type="nucleotide sequence ID" value="NZ_JBDXMX010000002.1"/>
</dbReference>
<dbReference type="PANTHER" id="PTHR24321:SF8">
    <property type="entry name" value="ESTRADIOL 17-BETA-DEHYDROGENASE 8-RELATED"/>
    <property type="match status" value="1"/>
</dbReference>
<dbReference type="Proteomes" id="UP001484097">
    <property type="component" value="Unassembled WGS sequence"/>
</dbReference>
<protein>
    <submittedName>
        <fullName evidence="3">SDR family oxidoreductase</fullName>
    </submittedName>
</protein>
<dbReference type="InterPro" id="IPR036291">
    <property type="entry name" value="NAD(P)-bd_dom_sf"/>
</dbReference>
<dbReference type="CDD" id="cd05233">
    <property type="entry name" value="SDR_c"/>
    <property type="match status" value="1"/>
</dbReference>
<accession>A0ABV0IG87</accession>
<sequence length="259" mass="26732">MRFDGKRILVTGGISGIGAATTRRFLEDGARVAVLDIDQARVDEFVSGESAGDQLIGVAANVSDSGSASAAVEQVVQRFGGLDVLINNAGVGGVGKAGDVSDEDWRKVMGVDLDGVFLMARAALPHLMESQGNIVNTASISGLYGDFAMVAYDTAKGAVVNFTRATAVDYGHDGVRVNAVAPGPVRTPILEEALANEEISATYAERIPLGRTSEPEEIASAITFLASDDASFITGVTLPVDGGLTSWSAQPNISVGLST</sequence>
<evidence type="ECO:0000256" key="2">
    <source>
        <dbReference type="ARBA" id="ARBA00023002"/>
    </source>
</evidence>
<gene>
    <name evidence="3" type="ORF">ABDK96_05750</name>
</gene>
<dbReference type="InterPro" id="IPR002347">
    <property type="entry name" value="SDR_fam"/>
</dbReference>
<name>A0ABV0IG87_9MICC</name>
<keyword evidence="2" id="KW-0560">Oxidoreductase</keyword>
<evidence type="ECO:0000313" key="4">
    <source>
        <dbReference type="Proteomes" id="UP001484097"/>
    </source>
</evidence>
<reference evidence="3 4" key="1">
    <citation type="submission" date="2024-05" db="EMBL/GenBank/DDBJ databases">
        <authorList>
            <person name="Yi C."/>
        </authorList>
    </citation>
    <scope>NUCLEOTIDE SEQUENCE [LARGE SCALE GENOMIC DNA]</scope>
    <source>
        <strain evidence="3 4">XS13</strain>
    </source>
</reference>